<keyword evidence="6" id="KW-0862">Zinc</keyword>
<dbReference type="EMBL" id="KZ303489">
    <property type="protein sequence ID" value="PIA18655.1"/>
    <property type="molecule type" value="Genomic_DNA"/>
</dbReference>
<evidence type="ECO:0000256" key="10">
    <source>
        <dbReference type="ARBA" id="ARBA00061949"/>
    </source>
</evidence>
<dbReference type="AlphaFoldDB" id="A0A2G5BI34"/>
<dbReference type="PANTHER" id="PTHR13483">
    <property type="entry name" value="BOX C_D SNORNA PROTEIN 1-RELATED"/>
    <property type="match status" value="1"/>
</dbReference>
<dbReference type="InterPro" id="IPR051639">
    <property type="entry name" value="BCD1"/>
</dbReference>
<dbReference type="PANTHER" id="PTHR13483:SF3">
    <property type="entry name" value="BOX C_D SNORNA PROTEIN 1"/>
    <property type="match status" value="1"/>
</dbReference>
<comment type="similarity">
    <text evidence="9">Belongs to the BCD1 family.</text>
</comment>
<evidence type="ECO:0000313" key="17">
    <source>
        <dbReference type="Proteomes" id="UP000242474"/>
    </source>
</evidence>
<organism evidence="16 17">
    <name type="scientific">Coemansia reversa (strain ATCC 12441 / NRRL 1564)</name>
    <dbReference type="NCBI Taxonomy" id="763665"/>
    <lineage>
        <taxon>Eukaryota</taxon>
        <taxon>Fungi</taxon>
        <taxon>Fungi incertae sedis</taxon>
        <taxon>Zoopagomycota</taxon>
        <taxon>Kickxellomycotina</taxon>
        <taxon>Kickxellomycetes</taxon>
        <taxon>Kickxellales</taxon>
        <taxon>Kickxellaceae</taxon>
        <taxon>Coemansia</taxon>
    </lineage>
</organism>
<keyword evidence="17" id="KW-1185">Reference proteome</keyword>
<keyword evidence="3" id="KW-0597">Phosphoprotein</keyword>
<evidence type="ECO:0000256" key="2">
    <source>
        <dbReference type="ARBA" id="ARBA00022517"/>
    </source>
</evidence>
<evidence type="ECO:0000256" key="12">
    <source>
        <dbReference type="ARBA" id="ARBA00077531"/>
    </source>
</evidence>
<keyword evidence="1" id="KW-1017">Isopeptide bond</keyword>
<proteinExistence type="inferred from homology"/>
<dbReference type="Pfam" id="PF04438">
    <property type="entry name" value="zf-HIT"/>
    <property type="match status" value="1"/>
</dbReference>
<dbReference type="GO" id="GO:0048254">
    <property type="term" value="P:snoRNA localization"/>
    <property type="evidence" value="ECO:0007669"/>
    <property type="project" value="TreeGrafter"/>
</dbReference>
<accession>A0A2G5BI34</accession>
<keyword evidence="7" id="KW-0832">Ubl conjugation</keyword>
<evidence type="ECO:0000256" key="7">
    <source>
        <dbReference type="ARBA" id="ARBA00022843"/>
    </source>
</evidence>
<comment type="function">
    <text evidence="8">Required for box C/D snoRNAs accumulation involved in snoRNA processing, snoRNA transport to the nucleolus and ribosome biogenesis.</text>
</comment>
<comment type="subunit">
    <text evidence="10">Interacts with FBL, SNU13, NOP58, NUFIP1, RUVBL1, RUVBL2 and TAF9. Interacts (via HIT-type zinc finger) with the RUVBL1/RUVBL2 complex in the presence of ADP.</text>
</comment>
<feature type="non-terminal residue" evidence="16">
    <location>
        <position position="95"/>
    </location>
</feature>
<sequence length="95" mass="10215">MAETESTPSTASPGLESTPEAPTSATSICEQCGGTSVKYKCPGCMVRTCSLTCSKDHKIKTGCSGQRDRVGFVKRADYDANTMMSDYSLLQDFTR</sequence>
<keyword evidence="4" id="KW-0479">Metal-binding</keyword>
<evidence type="ECO:0000256" key="11">
    <source>
        <dbReference type="ARBA" id="ARBA00068630"/>
    </source>
</evidence>
<dbReference type="OrthoDB" id="272357at2759"/>
<dbReference type="GO" id="GO:0005634">
    <property type="term" value="C:nucleus"/>
    <property type="evidence" value="ECO:0007669"/>
    <property type="project" value="TreeGrafter"/>
</dbReference>
<dbReference type="GO" id="GO:0000492">
    <property type="term" value="P:box C/D snoRNP assembly"/>
    <property type="evidence" value="ECO:0007669"/>
    <property type="project" value="TreeGrafter"/>
</dbReference>
<dbReference type="GO" id="GO:0070761">
    <property type="term" value="C:pre-snoRNP complex"/>
    <property type="evidence" value="ECO:0007669"/>
    <property type="project" value="TreeGrafter"/>
</dbReference>
<evidence type="ECO:0000256" key="1">
    <source>
        <dbReference type="ARBA" id="ARBA00022499"/>
    </source>
</evidence>
<dbReference type="STRING" id="763665.A0A2G5BI34"/>
<evidence type="ECO:0000256" key="5">
    <source>
        <dbReference type="ARBA" id="ARBA00022771"/>
    </source>
</evidence>
<dbReference type="SUPFAM" id="SSF144232">
    <property type="entry name" value="HIT/MYND zinc finger-like"/>
    <property type="match status" value="1"/>
</dbReference>
<evidence type="ECO:0000256" key="13">
    <source>
        <dbReference type="PROSITE-ProRule" id="PRU00453"/>
    </source>
</evidence>
<evidence type="ECO:0000256" key="8">
    <source>
        <dbReference type="ARBA" id="ARBA00049598"/>
    </source>
</evidence>
<dbReference type="CDD" id="cd23023">
    <property type="entry name" value="zf-HIT_BCD1"/>
    <property type="match status" value="1"/>
</dbReference>
<dbReference type="PROSITE" id="PS51083">
    <property type="entry name" value="ZF_HIT"/>
    <property type="match status" value="1"/>
</dbReference>
<keyword evidence="5 13" id="KW-0863">Zinc-finger</keyword>
<feature type="region of interest" description="Disordered" evidence="14">
    <location>
        <begin position="1"/>
        <end position="25"/>
    </location>
</feature>
<evidence type="ECO:0000256" key="3">
    <source>
        <dbReference type="ARBA" id="ARBA00022553"/>
    </source>
</evidence>
<protein>
    <recommendedName>
        <fullName evidence="11">Box C/D snoRNA protein 1</fullName>
    </recommendedName>
    <alternativeName>
        <fullName evidence="12">Zinc finger HIT domain-containing protein 6</fullName>
    </alternativeName>
</protein>
<evidence type="ECO:0000256" key="4">
    <source>
        <dbReference type="ARBA" id="ARBA00022723"/>
    </source>
</evidence>
<dbReference type="Proteomes" id="UP000242474">
    <property type="component" value="Unassembled WGS sequence"/>
</dbReference>
<dbReference type="InterPro" id="IPR007529">
    <property type="entry name" value="Znf_HIT"/>
</dbReference>
<evidence type="ECO:0000259" key="15">
    <source>
        <dbReference type="PROSITE" id="PS51083"/>
    </source>
</evidence>
<evidence type="ECO:0000256" key="6">
    <source>
        <dbReference type="ARBA" id="ARBA00022833"/>
    </source>
</evidence>
<dbReference type="FunFam" id="3.30.60.190:FF:000001">
    <property type="entry name" value="box C/D snoRNA protein 1"/>
    <property type="match status" value="1"/>
</dbReference>
<gene>
    <name evidence="16" type="ORF">COEREDRAFT_38524</name>
</gene>
<feature type="domain" description="HIT-type" evidence="15">
    <location>
        <begin position="29"/>
        <end position="63"/>
    </location>
</feature>
<dbReference type="Gene3D" id="3.30.60.190">
    <property type="match status" value="1"/>
</dbReference>
<reference evidence="16 17" key="1">
    <citation type="journal article" date="2015" name="Genome Biol. Evol.">
        <title>Phylogenomic analyses indicate that early fungi evolved digesting cell walls of algal ancestors of land plants.</title>
        <authorList>
            <person name="Chang Y."/>
            <person name="Wang S."/>
            <person name="Sekimoto S."/>
            <person name="Aerts A.L."/>
            <person name="Choi C."/>
            <person name="Clum A."/>
            <person name="LaButti K.M."/>
            <person name="Lindquist E.A."/>
            <person name="Yee Ngan C."/>
            <person name="Ohm R.A."/>
            <person name="Salamov A.A."/>
            <person name="Grigoriev I.V."/>
            <person name="Spatafora J.W."/>
            <person name="Berbee M.L."/>
        </authorList>
    </citation>
    <scope>NUCLEOTIDE SEQUENCE [LARGE SCALE GENOMIC DNA]</scope>
    <source>
        <strain evidence="16 17">NRRL 1564</strain>
    </source>
</reference>
<evidence type="ECO:0000313" key="16">
    <source>
        <dbReference type="EMBL" id="PIA18655.1"/>
    </source>
</evidence>
<dbReference type="GO" id="GO:0000463">
    <property type="term" value="P:maturation of LSU-rRNA from tricistronic rRNA transcript (SSU-rRNA, 5.8S rRNA, LSU-rRNA)"/>
    <property type="evidence" value="ECO:0007669"/>
    <property type="project" value="TreeGrafter"/>
</dbReference>
<evidence type="ECO:0000256" key="14">
    <source>
        <dbReference type="SAM" id="MobiDB-lite"/>
    </source>
</evidence>
<feature type="compositionally biased region" description="Polar residues" evidence="14">
    <location>
        <begin position="1"/>
        <end position="12"/>
    </location>
</feature>
<keyword evidence="2" id="KW-0690">Ribosome biogenesis</keyword>
<evidence type="ECO:0000256" key="9">
    <source>
        <dbReference type="ARBA" id="ARBA00049654"/>
    </source>
</evidence>
<dbReference type="GO" id="GO:0008270">
    <property type="term" value="F:zinc ion binding"/>
    <property type="evidence" value="ECO:0007669"/>
    <property type="project" value="UniProtKB-UniRule"/>
</dbReference>
<name>A0A2G5BI34_COERN</name>